<dbReference type="GO" id="GO:0008168">
    <property type="term" value="F:methyltransferase activity"/>
    <property type="evidence" value="ECO:0007669"/>
    <property type="project" value="UniProtKB-KW"/>
</dbReference>
<dbReference type="Gene3D" id="3.40.50.150">
    <property type="entry name" value="Vaccinia Virus protein VP39"/>
    <property type="match status" value="1"/>
</dbReference>
<keyword evidence="1 4" id="KW-0489">Methyltransferase</keyword>
<dbReference type="InterPro" id="IPR041698">
    <property type="entry name" value="Methyltransf_25"/>
</dbReference>
<sequence>MKKDPANGYESVAREFIAHRSQSTVGADKVRLWAQTLKPNATILDLGCGNGIPITKTLVQEGHTLYGVDASPTLVQSFREHFPDVPVACEPVESSDFFSRTFDGVIAWGLMFLLDENAQSELIHRVVNILKPGGQFLFTSPKQACRWTDVMAGATSRSLGAEEYERILSSAGLSLIDQYIDEGENYYYVARQT</sequence>
<evidence type="ECO:0000256" key="2">
    <source>
        <dbReference type="ARBA" id="ARBA00022679"/>
    </source>
</evidence>
<dbReference type="SUPFAM" id="SSF53335">
    <property type="entry name" value="S-adenosyl-L-methionine-dependent methyltransferases"/>
    <property type="match status" value="1"/>
</dbReference>
<dbReference type="EMBL" id="FXTP01000006">
    <property type="protein sequence ID" value="SMO61708.1"/>
    <property type="molecule type" value="Genomic_DNA"/>
</dbReference>
<dbReference type="RefSeq" id="WP_142454098.1">
    <property type="nucleotide sequence ID" value="NZ_FXTP01000006.1"/>
</dbReference>
<evidence type="ECO:0000256" key="1">
    <source>
        <dbReference type="ARBA" id="ARBA00022603"/>
    </source>
</evidence>
<reference evidence="4 5" key="1">
    <citation type="submission" date="2017-05" db="EMBL/GenBank/DDBJ databases">
        <authorList>
            <person name="Varghese N."/>
            <person name="Submissions S."/>
        </authorList>
    </citation>
    <scope>NUCLEOTIDE SEQUENCE [LARGE SCALE GENOMIC DNA]</scope>
    <source>
        <strain evidence="4 5">DSM 21985</strain>
    </source>
</reference>
<dbReference type="CDD" id="cd02440">
    <property type="entry name" value="AdoMet_MTases"/>
    <property type="match status" value="1"/>
</dbReference>
<dbReference type="GO" id="GO:0032259">
    <property type="term" value="P:methylation"/>
    <property type="evidence" value="ECO:0007669"/>
    <property type="project" value="UniProtKB-KW"/>
</dbReference>
<dbReference type="Proteomes" id="UP000317557">
    <property type="component" value="Unassembled WGS sequence"/>
</dbReference>
<evidence type="ECO:0000259" key="3">
    <source>
        <dbReference type="Pfam" id="PF13649"/>
    </source>
</evidence>
<dbReference type="PANTHER" id="PTHR43861:SF1">
    <property type="entry name" value="TRANS-ACONITATE 2-METHYLTRANSFERASE"/>
    <property type="match status" value="1"/>
</dbReference>
<dbReference type="InterPro" id="IPR029063">
    <property type="entry name" value="SAM-dependent_MTases_sf"/>
</dbReference>
<dbReference type="OrthoDB" id="9789123at2"/>
<dbReference type="Pfam" id="PF13649">
    <property type="entry name" value="Methyltransf_25"/>
    <property type="match status" value="1"/>
</dbReference>
<dbReference type="AlphaFoldDB" id="A0A521CQM6"/>
<organism evidence="4 5">
    <name type="scientific">Gracilimonas mengyeensis</name>
    <dbReference type="NCBI Taxonomy" id="1302730"/>
    <lineage>
        <taxon>Bacteria</taxon>
        <taxon>Pseudomonadati</taxon>
        <taxon>Balneolota</taxon>
        <taxon>Balneolia</taxon>
        <taxon>Balneolales</taxon>
        <taxon>Balneolaceae</taxon>
        <taxon>Gracilimonas</taxon>
    </lineage>
</organism>
<proteinExistence type="predicted"/>
<feature type="domain" description="Methyltransferase" evidence="3">
    <location>
        <begin position="43"/>
        <end position="134"/>
    </location>
</feature>
<protein>
    <submittedName>
        <fullName evidence="4">Methyltransferase domain-containing protein</fullName>
    </submittedName>
</protein>
<accession>A0A521CQM6</accession>
<keyword evidence="5" id="KW-1185">Reference proteome</keyword>
<evidence type="ECO:0000313" key="4">
    <source>
        <dbReference type="EMBL" id="SMO61708.1"/>
    </source>
</evidence>
<keyword evidence="2 4" id="KW-0808">Transferase</keyword>
<dbReference type="PANTHER" id="PTHR43861">
    <property type="entry name" value="TRANS-ACONITATE 2-METHYLTRANSFERASE-RELATED"/>
    <property type="match status" value="1"/>
</dbReference>
<evidence type="ECO:0000313" key="5">
    <source>
        <dbReference type="Proteomes" id="UP000317557"/>
    </source>
</evidence>
<gene>
    <name evidence="4" type="ORF">SAMN06265219_10667</name>
</gene>
<name>A0A521CQM6_9BACT</name>